<protein>
    <submittedName>
        <fullName evidence="1">Uncharacterized protein</fullName>
    </submittedName>
</protein>
<evidence type="ECO:0000313" key="1">
    <source>
        <dbReference type="EMBL" id="ORZ01984.1"/>
    </source>
</evidence>
<sequence>MLFIEVGCRSSGCKFTHGLNTSTITTLDLQRQHCHHLRQLTLHLSAVPWQPLFSALTHCPLAALSITSYERATVTLTETMAMDMLTNFPGLTSLEDE</sequence>
<proteinExistence type="predicted"/>
<organism evidence="1 2">
    <name type="scientific">Absidia repens</name>
    <dbReference type="NCBI Taxonomy" id="90262"/>
    <lineage>
        <taxon>Eukaryota</taxon>
        <taxon>Fungi</taxon>
        <taxon>Fungi incertae sedis</taxon>
        <taxon>Mucoromycota</taxon>
        <taxon>Mucoromycotina</taxon>
        <taxon>Mucoromycetes</taxon>
        <taxon>Mucorales</taxon>
        <taxon>Cunninghamellaceae</taxon>
        <taxon>Absidia</taxon>
    </lineage>
</organism>
<dbReference type="AlphaFoldDB" id="A0A1X2HR42"/>
<keyword evidence="2" id="KW-1185">Reference proteome</keyword>
<accession>A0A1X2HR42</accession>
<gene>
    <name evidence="1" type="ORF">BCR42DRAFT_444416</name>
</gene>
<dbReference type="EMBL" id="MCGE01000055">
    <property type="protein sequence ID" value="ORZ01984.1"/>
    <property type="molecule type" value="Genomic_DNA"/>
</dbReference>
<name>A0A1X2HR42_9FUNG</name>
<comment type="caution">
    <text evidence="1">The sequence shown here is derived from an EMBL/GenBank/DDBJ whole genome shotgun (WGS) entry which is preliminary data.</text>
</comment>
<dbReference type="Proteomes" id="UP000193560">
    <property type="component" value="Unassembled WGS sequence"/>
</dbReference>
<evidence type="ECO:0000313" key="2">
    <source>
        <dbReference type="Proteomes" id="UP000193560"/>
    </source>
</evidence>
<reference evidence="1 2" key="1">
    <citation type="submission" date="2016-07" db="EMBL/GenBank/DDBJ databases">
        <title>Pervasive Adenine N6-methylation of Active Genes in Fungi.</title>
        <authorList>
            <consortium name="DOE Joint Genome Institute"/>
            <person name="Mondo S.J."/>
            <person name="Dannebaum R.O."/>
            <person name="Kuo R.C."/>
            <person name="Labutti K."/>
            <person name="Haridas S."/>
            <person name="Kuo A."/>
            <person name="Salamov A."/>
            <person name="Ahrendt S.R."/>
            <person name="Lipzen A."/>
            <person name="Sullivan W."/>
            <person name="Andreopoulos W.B."/>
            <person name="Clum A."/>
            <person name="Lindquist E."/>
            <person name="Daum C."/>
            <person name="Ramamoorthy G.K."/>
            <person name="Gryganskyi A."/>
            <person name="Culley D."/>
            <person name="Magnuson J.K."/>
            <person name="James T.Y."/>
            <person name="O'Malley M.A."/>
            <person name="Stajich J.E."/>
            <person name="Spatafora J.W."/>
            <person name="Visel A."/>
            <person name="Grigoriev I.V."/>
        </authorList>
    </citation>
    <scope>NUCLEOTIDE SEQUENCE [LARGE SCALE GENOMIC DNA]</scope>
    <source>
        <strain evidence="1 2">NRRL 1336</strain>
    </source>
</reference>